<sequence length="109" mass="12095">MSANADLQLHTLLLLLADGPKIDQEGMGEFIVVHMYGDIPDYGGARQRLDRRRGVLTATGHTKQPELEKKRVPDIQEAATTLYIYCSLTKRNCLKVASSNVQSKLTNPV</sequence>
<dbReference type="Proteomes" id="UP000009058">
    <property type="component" value="Chromosome 5"/>
</dbReference>
<accession>G4NCX7</accession>
<dbReference type="EMBL" id="CM001235">
    <property type="protein sequence ID" value="EHA49167.1"/>
    <property type="molecule type" value="Genomic_DNA"/>
</dbReference>
<dbReference type="KEGG" id="mgr:MGG_17474"/>
<dbReference type="VEuPathDB" id="FungiDB:MGG_17474"/>
<dbReference type="InParanoid" id="G4NCX7"/>
<keyword evidence="2" id="KW-1185">Reference proteome</keyword>
<gene>
    <name evidence="1" type="ORF">MGG_17474</name>
</gene>
<proteinExistence type="predicted"/>
<evidence type="ECO:0000313" key="1">
    <source>
        <dbReference type="EMBL" id="EHA49167.1"/>
    </source>
</evidence>
<dbReference type="AlphaFoldDB" id="G4NCX7"/>
<name>G4NCX7_PYRO7</name>
<reference evidence="1 2" key="1">
    <citation type="journal article" date="2005" name="Nature">
        <title>The genome sequence of the rice blast fungus Magnaporthe grisea.</title>
        <authorList>
            <person name="Dean R.A."/>
            <person name="Talbot N.J."/>
            <person name="Ebbole D.J."/>
            <person name="Farman M.L."/>
            <person name="Mitchell T.K."/>
            <person name="Orbach M.J."/>
            <person name="Thon M."/>
            <person name="Kulkarni R."/>
            <person name="Xu J.R."/>
            <person name="Pan H."/>
            <person name="Read N.D."/>
            <person name="Lee Y.H."/>
            <person name="Carbone I."/>
            <person name="Brown D."/>
            <person name="Oh Y.Y."/>
            <person name="Donofrio N."/>
            <person name="Jeong J.S."/>
            <person name="Soanes D.M."/>
            <person name="Djonovic S."/>
            <person name="Kolomiets E."/>
            <person name="Rehmeyer C."/>
            <person name="Li W."/>
            <person name="Harding M."/>
            <person name="Kim S."/>
            <person name="Lebrun M.H."/>
            <person name="Bohnert H."/>
            <person name="Coughlan S."/>
            <person name="Butler J."/>
            <person name="Calvo S."/>
            <person name="Ma L.J."/>
            <person name="Nicol R."/>
            <person name="Purcell S."/>
            <person name="Nusbaum C."/>
            <person name="Galagan J.E."/>
            <person name="Birren B.W."/>
        </authorList>
    </citation>
    <scope>NUCLEOTIDE SEQUENCE [LARGE SCALE GENOMIC DNA]</scope>
    <source>
        <strain evidence="2">70-15 / ATCC MYA-4617 / FGSC 8958</strain>
    </source>
</reference>
<reference key="2">
    <citation type="submission" date="2011-05" db="EMBL/GenBank/DDBJ databases">
        <title>The Genome Sequence of Magnaporthe oryzae 70-15.</title>
        <authorList>
            <consortium name="The Broad Institute Genome Sequencing Platform"/>
            <person name="Ma L.-J."/>
            <person name="Dead R."/>
            <person name="Young S.K."/>
            <person name="Zeng Q."/>
            <person name="Gargeya S."/>
            <person name="Fitzgerald M."/>
            <person name="Haas B."/>
            <person name="Abouelleil A."/>
            <person name="Alvarado L."/>
            <person name="Arachchi H.M."/>
            <person name="Berlin A."/>
            <person name="Brown A."/>
            <person name="Chapman S.B."/>
            <person name="Chen Z."/>
            <person name="Dunbar C."/>
            <person name="Freedman E."/>
            <person name="Gearin G."/>
            <person name="Gellesch M."/>
            <person name="Goldberg J."/>
            <person name="Griggs A."/>
            <person name="Gujja S."/>
            <person name="Heiman D."/>
            <person name="Howarth C."/>
            <person name="Larson L."/>
            <person name="Lui A."/>
            <person name="MacDonald P.J.P."/>
            <person name="Mehta T."/>
            <person name="Montmayeur A."/>
            <person name="Murphy C."/>
            <person name="Neiman D."/>
            <person name="Pearson M."/>
            <person name="Priest M."/>
            <person name="Roberts A."/>
            <person name="Saif S."/>
            <person name="Shea T."/>
            <person name="Shenoy N."/>
            <person name="Sisk P."/>
            <person name="Stolte C."/>
            <person name="Sykes S."/>
            <person name="Yandava C."/>
            <person name="Wortman J."/>
            <person name="Nusbaum C."/>
            <person name="Birren B."/>
        </authorList>
    </citation>
    <scope>NUCLEOTIDE SEQUENCE</scope>
    <source>
        <strain>70-15</strain>
    </source>
</reference>
<dbReference type="HOGENOM" id="CLU_2184494_0_0_1"/>
<dbReference type="RefSeq" id="XP_003718751.1">
    <property type="nucleotide sequence ID" value="XM_003718703.1"/>
</dbReference>
<protein>
    <submittedName>
        <fullName evidence="1">Uncharacterized protein</fullName>
    </submittedName>
</protein>
<dbReference type="GeneID" id="12984977"/>
<organism evidence="1 2">
    <name type="scientific">Pyricularia oryzae (strain 70-15 / ATCC MYA-4617 / FGSC 8958)</name>
    <name type="common">Rice blast fungus</name>
    <name type="synonym">Magnaporthe oryzae</name>
    <dbReference type="NCBI Taxonomy" id="242507"/>
    <lineage>
        <taxon>Eukaryota</taxon>
        <taxon>Fungi</taxon>
        <taxon>Dikarya</taxon>
        <taxon>Ascomycota</taxon>
        <taxon>Pezizomycotina</taxon>
        <taxon>Sordariomycetes</taxon>
        <taxon>Sordariomycetidae</taxon>
        <taxon>Magnaporthales</taxon>
        <taxon>Pyriculariaceae</taxon>
        <taxon>Pyricularia</taxon>
    </lineage>
</organism>
<evidence type="ECO:0000313" key="2">
    <source>
        <dbReference type="Proteomes" id="UP000009058"/>
    </source>
</evidence>